<sequence length="615" mass="65571">MTAGGAWPEADEDAYFRRADELSTQRKQLTTALEDWQRHETMLFAGSQVWTGSAANAAAKQIGRLTAAIQTHQQQFTAAIDQAHTTGGVLIWAKQQITANVEHAQAEIAEVQRNTEFTDAQKTFFAQGNTRATRSKNLAVIDTAVAKLGPAPTAGGNVRMVSNGTRVPLAPPKVPADDPLSKPIPEDPVQFHDFWESLTPAQKDALYERDHSIGNHPGMPVDPDNDHRGNDWYNKRHLSDDLGQAQTAGTRADALKAAHPDWADGKNIPRPNTPGAIFADRVAYEAWQHQYDAARDGAKHLPDLQSVDRVLKASPDRKLLLLDTESGSQAHAAIAVGNPDKADHVSVTAPGLNTTVRDSLGGMADEATHLRNEAIRQLSATPGHEHDTVATVAWVGYDTPQIPGMHDPGHSTGGGWDVTHDTVARSGAHDLARFYDGLQASHEGASAHMTAIGHSYGSLTTGLALQEPGNHGITDAIFYGSPGIEATTAQQLHLQPGHVYTMEAPDDPVQGAYDAPPIARQLAPVLPPPFNYLAEGLLGTADASGAGDFGPNPATNPNFIHLSTVPTTVPDGRHLDGASGHAQYPQQGDNGELRITGYNLAAVLAGLSDQAIPEK</sequence>
<evidence type="ECO:0000256" key="1">
    <source>
        <dbReference type="SAM" id="Coils"/>
    </source>
</evidence>
<accession>A0ABS5RKJ7</accession>
<dbReference type="Pfam" id="PF06259">
    <property type="entry name" value="Abhydrolase_8"/>
    <property type="match status" value="1"/>
</dbReference>
<dbReference type="EMBL" id="JAHCLR010000029">
    <property type="protein sequence ID" value="MBS9534761.1"/>
    <property type="molecule type" value="Genomic_DNA"/>
</dbReference>
<protein>
    <recommendedName>
        <fullName evidence="2">DUF1023 domain-containing protein</fullName>
    </recommendedName>
</protein>
<feature type="coiled-coil region" evidence="1">
    <location>
        <begin position="94"/>
        <end position="121"/>
    </location>
</feature>
<dbReference type="InterPro" id="IPR029058">
    <property type="entry name" value="AB_hydrolase_fold"/>
</dbReference>
<comment type="caution">
    <text evidence="3">The sequence shown here is derived from an EMBL/GenBank/DDBJ whole genome shotgun (WGS) entry which is preliminary data.</text>
</comment>
<evidence type="ECO:0000313" key="3">
    <source>
        <dbReference type="EMBL" id="MBS9534761.1"/>
    </source>
</evidence>
<gene>
    <name evidence="3" type="ORF">KIH27_14300</name>
</gene>
<organism evidence="3 4">
    <name type="scientific">Mycolicibacter acidiphilus</name>
    <dbReference type="NCBI Taxonomy" id="2835306"/>
    <lineage>
        <taxon>Bacteria</taxon>
        <taxon>Bacillati</taxon>
        <taxon>Actinomycetota</taxon>
        <taxon>Actinomycetes</taxon>
        <taxon>Mycobacteriales</taxon>
        <taxon>Mycobacteriaceae</taxon>
        <taxon>Mycolicibacter</taxon>
    </lineage>
</organism>
<evidence type="ECO:0000259" key="2">
    <source>
        <dbReference type="Pfam" id="PF06259"/>
    </source>
</evidence>
<dbReference type="SUPFAM" id="SSF53474">
    <property type="entry name" value="alpha/beta-Hydrolases"/>
    <property type="match status" value="1"/>
</dbReference>
<dbReference type="InterPro" id="IPR010427">
    <property type="entry name" value="DUF1023"/>
</dbReference>
<evidence type="ECO:0000313" key="4">
    <source>
        <dbReference type="Proteomes" id="UP001519535"/>
    </source>
</evidence>
<proteinExistence type="predicted"/>
<dbReference type="Proteomes" id="UP001519535">
    <property type="component" value="Unassembled WGS sequence"/>
</dbReference>
<feature type="domain" description="DUF1023" evidence="2">
    <location>
        <begin position="329"/>
        <end position="510"/>
    </location>
</feature>
<keyword evidence="1" id="KW-0175">Coiled coil</keyword>
<reference evidence="3 4" key="1">
    <citation type="submission" date="2021-05" db="EMBL/GenBank/DDBJ databases">
        <title>Mycobacterium acidophilum sp. nov., an extremely acid-tolerant member of the genus Mycobacterium.</title>
        <authorList>
            <person name="Xia J."/>
        </authorList>
    </citation>
    <scope>NUCLEOTIDE SEQUENCE [LARGE SCALE GENOMIC DNA]</scope>
    <source>
        <strain evidence="3 4">M1</strain>
    </source>
</reference>
<name>A0ABS5RKJ7_9MYCO</name>
<keyword evidence="4" id="KW-1185">Reference proteome</keyword>